<dbReference type="InterPro" id="IPR035906">
    <property type="entry name" value="MetI-like_sf"/>
</dbReference>
<evidence type="ECO:0000256" key="2">
    <source>
        <dbReference type="ARBA" id="ARBA00022448"/>
    </source>
</evidence>
<evidence type="ECO:0000256" key="6">
    <source>
        <dbReference type="ARBA" id="ARBA00023136"/>
    </source>
</evidence>
<keyword evidence="11" id="KW-1185">Reference proteome</keyword>
<gene>
    <name evidence="10" type="ORF">D1B32_17345</name>
</gene>
<dbReference type="RefSeq" id="WP_095308252.1">
    <property type="nucleotide sequence ID" value="NZ_JAMAWL010000011.1"/>
</dbReference>
<evidence type="ECO:0000313" key="10">
    <source>
        <dbReference type="EMBL" id="RHW30336.1"/>
    </source>
</evidence>
<feature type="region of interest" description="Disordered" evidence="8">
    <location>
        <begin position="1"/>
        <end position="35"/>
    </location>
</feature>
<keyword evidence="4 7" id="KW-0812">Transmembrane</keyword>
<proteinExistence type="inferred from homology"/>
<dbReference type="PANTHER" id="PTHR43744:SF12">
    <property type="entry name" value="ABC TRANSPORTER PERMEASE PROTEIN MG189-RELATED"/>
    <property type="match status" value="1"/>
</dbReference>
<dbReference type="SUPFAM" id="SSF161098">
    <property type="entry name" value="MetI-like"/>
    <property type="match status" value="1"/>
</dbReference>
<comment type="caution">
    <text evidence="10">The sequence shown here is derived from an EMBL/GenBank/DDBJ whole genome shotgun (WGS) entry which is preliminary data.</text>
</comment>
<feature type="transmembrane region" description="Helical" evidence="7">
    <location>
        <begin position="46"/>
        <end position="68"/>
    </location>
</feature>
<organism evidence="10 11">
    <name type="scientific">Oceanobacillus profundus</name>
    <dbReference type="NCBI Taxonomy" id="372463"/>
    <lineage>
        <taxon>Bacteria</taxon>
        <taxon>Bacillati</taxon>
        <taxon>Bacillota</taxon>
        <taxon>Bacilli</taxon>
        <taxon>Bacillales</taxon>
        <taxon>Bacillaceae</taxon>
        <taxon>Oceanobacillus</taxon>
    </lineage>
</organism>
<evidence type="ECO:0000259" key="9">
    <source>
        <dbReference type="PROSITE" id="PS50928"/>
    </source>
</evidence>
<keyword evidence="2 7" id="KW-0813">Transport</keyword>
<dbReference type="GO" id="GO:0005886">
    <property type="term" value="C:plasma membrane"/>
    <property type="evidence" value="ECO:0007669"/>
    <property type="project" value="UniProtKB-SubCell"/>
</dbReference>
<dbReference type="Gene3D" id="1.10.3720.10">
    <property type="entry name" value="MetI-like"/>
    <property type="match status" value="1"/>
</dbReference>
<evidence type="ECO:0000256" key="7">
    <source>
        <dbReference type="RuleBase" id="RU363032"/>
    </source>
</evidence>
<keyword evidence="3" id="KW-1003">Cell membrane</keyword>
<comment type="similarity">
    <text evidence="7">Belongs to the binding-protein-dependent transport system permease family.</text>
</comment>
<dbReference type="EMBL" id="QWEH01000014">
    <property type="protein sequence ID" value="RHW30336.1"/>
    <property type="molecule type" value="Genomic_DNA"/>
</dbReference>
<feature type="transmembrane region" description="Helical" evidence="7">
    <location>
        <begin position="272"/>
        <end position="293"/>
    </location>
</feature>
<accession>A0A417YCJ8</accession>
<feature type="transmembrane region" description="Helical" evidence="7">
    <location>
        <begin position="141"/>
        <end position="160"/>
    </location>
</feature>
<dbReference type="OrthoDB" id="9784933at2"/>
<evidence type="ECO:0000256" key="8">
    <source>
        <dbReference type="SAM" id="MobiDB-lite"/>
    </source>
</evidence>
<feature type="transmembrane region" description="Helical" evidence="7">
    <location>
        <begin position="214"/>
        <end position="236"/>
    </location>
</feature>
<evidence type="ECO:0000313" key="11">
    <source>
        <dbReference type="Proteomes" id="UP000285456"/>
    </source>
</evidence>
<dbReference type="CDD" id="cd06261">
    <property type="entry name" value="TM_PBP2"/>
    <property type="match status" value="1"/>
</dbReference>
<sequence>MGQPNPIPNIAEQKPVEKRNGEGPKSKKKRSAALNRSRDPFHPVKVTVAIAVSVLFILPIIWMIFVSLKPDGYSTTNPIEWFLPPFTFSNYTNIISDTLILRWTFNSFIVALITTILTLIVTSLASFAISQMKFRFKRTIFIFFLVGLMIPGEATIIPLYETAKSLNLIDSYAGLILPMIASPLGVIILKSFFDGIPKELFESAKMDGCSNIKLFYKIALPLAKPALAAIAIFTFIGSWNNFLWPYLSILSEELYTLPVGLPVFNSSYSQAYVLPMTANAIASIPVIIVFLIFQKQIIKGISFTGLKG</sequence>
<feature type="compositionally biased region" description="Basic and acidic residues" evidence="8">
    <location>
        <begin position="14"/>
        <end position="25"/>
    </location>
</feature>
<comment type="subcellular location">
    <subcellularLocation>
        <location evidence="1 7">Cell membrane</location>
        <topology evidence="1 7">Multi-pass membrane protein</topology>
    </subcellularLocation>
</comment>
<evidence type="ECO:0000256" key="3">
    <source>
        <dbReference type="ARBA" id="ARBA00022475"/>
    </source>
</evidence>
<dbReference type="AlphaFoldDB" id="A0A417YCJ8"/>
<feature type="domain" description="ABC transmembrane type-1" evidence="9">
    <location>
        <begin position="104"/>
        <end position="293"/>
    </location>
</feature>
<keyword evidence="6 7" id="KW-0472">Membrane</keyword>
<protein>
    <submittedName>
        <fullName evidence="10">Carbohydrate ABC transporter permease</fullName>
    </submittedName>
</protein>
<evidence type="ECO:0000256" key="4">
    <source>
        <dbReference type="ARBA" id="ARBA00022692"/>
    </source>
</evidence>
<keyword evidence="5 7" id="KW-1133">Transmembrane helix</keyword>
<dbReference type="PANTHER" id="PTHR43744">
    <property type="entry name" value="ABC TRANSPORTER PERMEASE PROTEIN MG189-RELATED-RELATED"/>
    <property type="match status" value="1"/>
</dbReference>
<reference evidence="10 11" key="1">
    <citation type="journal article" date="2007" name="Int. J. Syst. Evol. Microbiol.">
        <title>Oceanobacillus profundus sp. nov., isolated from a deep-sea sediment core.</title>
        <authorList>
            <person name="Kim Y.G."/>
            <person name="Choi D.H."/>
            <person name="Hyun S."/>
            <person name="Cho B.C."/>
        </authorList>
    </citation>
    <scope>NUCLEOTIDE SEQUENCE [LARGE SCALE GENOMIC DNA]</scope>
    <source>
        <strain evidence="10 11">DSM 18246</strain>
    </source>
</reference>
<dbReference type="Proteomes" id="UP000285456">
    <property type="component" value="Unassembled WGS sequence"/>
</dbReference>
<dbReference type="InterPro" id="IPR000515">
    <property type="entry name" value="MetI-like"/>
</dbReference>
<feature type="transmembrane region" description="Helical" evidence="7">
    <location>
        <begin position="172"/>
        <end position="193"/>
    </location>
</feature>
<dbReference type="GO" id="GO:0055085">
    <property type="term" value="P:transmembrane transport"/>
    <property type="evidence" value="ECO:0007669"/>
    <property type="project" value="InterPro"/>
</dbReference>
<feature type="transmembrane region" description="Helical" evidence="7">
    <location>
        <begin position="108"/>
        <end position="129"/>
    </location>
</feature>
<dbReference type="PROSITE" id="PS50928">
    <property type="entry name" value="ABC_TM1"/>
    <property type="match status" value="1"/>
</dbReference>
<evidence type="ECO:0000256" key="5">
    <source>
        <dbReference type="ARBA" id="ARBA00022989"/>
    </source>
</evidence>
<name>A0A417YCJ8_9BACI</name>
<evidence type="ECO:0000256" key="1">
    <source>
        <dbReference type="ARBA" id="ARBA00004651"/>
    </source>
</evidence>
<dbReference type="Pfam" id="PF00528">
    <property type="entry name" value="BPD_transp_1"/>
    <property type="match status" value="1"/>
</dbReference>